<dbReference type="PROSITE" id="PS00678">
    <property type="entry name" value="WD_REPEATS_1"/>
    <property type="match status" value="3"/>
</dbReference>
<feature type="repeat" description="WD" evidence="3">
    <location>
        <begin position="187"/>
        <end position="228"/>
    </location>
</feature>
<evidence type="ECO:0000313" key="7">
    <source>
        <dbReference type="Proteomes" id="UP000681341"/>
    </source>
</evidence>
<dbReference type="InterPro" id="IPR001680">
    <property type="entry name" value="WD40_rpt"/>
</dbReference>
<reference evidence="6 7" key="1">
    <citation type="submission" date="2021-03" db="EMBL/GenBank/DDBJ databases">
        <title>Glycomyces sp. nov., a novel actinomycete isolated from soil.</title>
        <authorList>
            <person name="Yang X."/>
            <person name="Xu X."/>
        </authorList>
    </citation>
    <scope>NUCLEOTIDE SEQUENCE [LARGE SCALE GENOMIC DNA]</scope>
    <source>
        <strain evidence="6 7">NEAU-S30</strain>
    </source>
</reference>
<keyword evidence="7" id="KW-1185">Reference proteome</keyword>
<dbReference type="InterPro" id="IPR011047">
    <property type="entry name" value="Quinoprotein_ADH-like_sf"/>
</dbReference>
<keyword evidence="1 3" id="KW-0853">WD repeat</keyword>
<organism evidence="6 7">
    <name type="scientific">Glycomyces niveus</name>
    <dbReference type="NCBI Taxonomy" id="2820287"/>
    <lineage>
        <taxon>Bacteria</taxon>
        <taxon>Bacillati</taxon>
        <taxon>Actinomycetota</taxon>
        <taxon>Actinomycetes</taxon>
        <taxon>Glycomycetales</taxon>
        <taxon>Glycomycetaceae</taxon>
        <taxon>Glycomyces</taxon>
    </lineage>
</organism>
<evidence type="ECO:0000256" key="2">
    <source>
        <dbReference type="ARBA" id="ARBA00022737"/>
    </source>
</evidence>
<protein>
    <submittedName>
        <fullName evidence="6">WD40 repeat domain-containing protein</fullName>
    </submittedName>
</protein>
<dbReference type="Pfam" id="PF00400">
    <property type="entry name" value="WD40"/>
    <property type="match status" value="4"/>
</dbReference>
<dbReference type="Proteomes" id="UP000681341">
    <property type="component" value="Unassembled WGS sequence"/>
</dbReference>
<comment type="caution">
    <text evidence="6">The sequence shown here is derived from an EMBL/GenBank/DDBJ whole genome shotgun (WGS) entry which is preliminary data.</text>
</comment>
<keyword evidence="5" id="KW-0472">Membrane</keyword>
<dbReference type="SUPFAM" id="SSF50998">
    <property type="entry name" value="Quinoprotein alcohol dehydrogenase-like"/>
    <property type="match status" value="1"/>
</dbReference>
<feature type="compositionally biased region" description="Basic and acidic residues" evidence="4">
    <location>
        <begin position="1"/>
        <end position="12"/>
    </location>
</feature>
<feature type="repeat" description="WD" evidence="3">
    <location>
        <begin position="236"/>
        <end position="270"/>
    </location>
</feature>
<evidence type="ECO:0000256" key="5">
    <source>
        <dbReference type="SAM" id="Phobius"/>
    </source>
</evidence>
<dbReference type="PROSITE" id="PS50294">
    <property type="entry name" value="WD_REPEATS_REGION"/>
    <property type="match status" value="2"/>
</dbReference>
<keyword evidence="5" id="KW-1133">Transmembrane helix</keyword>
<dbReference type="RefSeq" id="WP_208497494.1">
    <property type="nucleotide sequence ID" value="NZ_JAGFNP010000009.1"/>
</dbReference>
<dbReference type="PROSITE" id="PS50082">
    <property type="entry name" value="WD_REPEATS_2"/>
    <property type="match status" value="4"/>
</dbReference>
<gene>
    <name evidence="6" type="ORF">J5V16_16255</name>
</gene>
<dbReference type="SUPFAM" id="SSF63829">
    <property type="entry name" value="Calcium-dependent phosphotriesterase"/>
    <property type="match status" value="1"/>
</dbReference>
<evidence type="ECO:0000256" key="1">
    <source>
        <dbReference type="ARBA" id="ARBA00022574"/>
    </source>
</evidence>
<accession>A0ABS3U6I4</accession>
<keyword evidence="2" id="KW-0677">Repeat</keyword>
<feature type="region of interest" description="Disordered" evidence="4">
    <location>
        <begin position="1"/>
        <end position="27"/>
    </location>
</feature>
<dbReference type="InterPro" id="IPR015943">
    <property type="entry name" value="WD40/YVTN_repeat-like_dom_sf"/>
</dbReference>
<evidence type="ECO:0000256" key="3">
    <source>
        <dbReference type="PROSITE-ProRule" id="PRU00221"/>
    </source>
</evidence>
<evidence type="ECO:0000256" key="4">
    <source>
        <dbReference type="SAM" id="MobiDB-lite"/>
    </source>
</evidence>
<dbReference type="SMART" id="SM00320">
    <property type="entry name" value="WD40"/>
    <property type="match status" value="10"/>
</dbReference>
<evidence type="ECO:0000313" key="6">
    <source>
        <dbReference type="EMBL" id="MBO3734383.1"/>
    </source>
</evidence>
<dbReference type="InterPro" id="IPR019775">
    <property type="entry name" value="WD40_repeat_CS"/>
</dbReference>
<name>A0ABS3U6I4_9ACTN</name>
<dbReference type="EMBL" id="JAGFNP010000009">
    <property type="protein sequence ID" value="MBO3734383.1"/>
    <property type="molecule type" value="Genomic_DNA"/>
</dbReference>
<dbReference type="Gene3D" id="2.130.10.10">
    <property type="entry name" value="YVTN repeat-like/Quinoprotein amine dehydrogenase"/>
    <property type="match status" value="4"/>
</dbReference>
<keyword evidence="5" id="KW-0812">Transmembrane</keyword>
<proteinExistence type="predicted"/>
<feature type="transmembrane region" description="Helical" evidence="5">
    <location>
        <begin position="101"/>
        <end position="125"/>
    </location>
</feature>
<dbReference type="PANTHER" id="PTHR19848">
    <property type="entry name" value="WD40 REPEAT PROTEIN"/>
    <property type="match status" value="1"/>
</dbReference>
<dbReference type="PANTHER" id="PTHR19848:SF8">
    <property type="entry name" value="F-BOX AND WD REPEAT DOMAIN CONTAINING 7"/>
    <property type="match status" value="1"/>
</dbReference>
<feature type="repeat" description="WD" evidence="3">
    <location>
        <begin position="622"/>
        <end position="656"/>
    </location>
</feature>
<feature type="repeat" description="WD" evidence="3">
    <location>
        <begin position="279"/>
        <end position="310"/>
    </location>
</feature>
<sequence length="826" mass="87274">MSDRFPDMERPAPRPAGTAPAPPVESPSEALYRRLIEDASEWGAKGRDDDYLYTGAKLRQVEDERWNLWRADPRTFPPPGDVPLQFLEAARRQSNARIRQALASAVAGLSALLLVAAGLAIFATWRFDDQRDRYWAEELVKASQEALRYDARLARKFAAAAWQLVPNDPAWAALTNALVSPVTGTFQGPHDGVMTTVAYSPDGSVIATGAYDGTVAMWDTETGGRHRLDGRLPFEVDMLEFSPDGRFLAASTFDKAILVWEVQTGAATSISSANSTDFLAFDPAATKLAASGEDGVVSVWDLPTFEKTALFATGQPVTGLVFDETGEQLLAASDGEVGLVRGYVAATGEPVFEFTPDPASASVGALERRGFASPDFLTCGGWSGCLMTRDLGAETSRAVGFADAGVPAAVAPKGDMVVAGHIGGGLGVWEASTGILTGMLPTAGTVYDAAVSPDGSRVYAVTDEGLQRWDLEHLPDIRHLRASADIRAMALTPDGKRLISTGWYGTDVWNVGDSGMPAAQYPDRVGNAVAVDAAGTLVANGVDDERLHIEIWDVETGETVRTLEESGAPVTSLDFSPDGATLASGNSGVLHIAHQTAFGVTLWDVATGEARLRLDWDPEIAVFSLDFSPDGSLLATVDQDGVVQVWDSADGTLLAAPGGAGGVAGTVQFSPDGSSLAVSHGSGMAMWSLADLGGAPTVIDNRYSASNLTFAPGGEFIALYESYPDPEIEYEVADSRLAILDLDHGVATVALPAHSLVFTAIAVAPDGRTVYFSDGSVITAYDVAYLQEDVYELACAMDPEYEVTQDVWEGFAPGVPFGEVEPCPGG</sequence>